<evidence type="ECO:0000313" key="2">
    <source>
        <dbReference type="EMBL" id="CAG8528279.1"/>
    </source>
</evidence>
<accession>A0A9N9AGJ1</accession>
<reference evidence="2" key="1">
    <citation type="submission" date="2021-06" db="EMBL/GenBank/DDBJ databases">
        <authorList>
            <person name="Kallberg Y."/>
            <person name="Tangrot J."/>
            <person name="Rosling A."/>
        </authorList>
    </citation>
    <scope>NUCLEOTIDE SEQUENCE</scope>
    <source>
        <strain evidence="2">CL551</strain>
    </source>
</reference>
<keyword evidence="3" id="KW-1185">Reference proteome</keyword>
<organism evidence="2 3">
    <name type="scientific">Acaulospora morrowiae</name>
    <dbReference type="NCBI Taxonomy" id="94023"/>
    <lineage>
        <taxon>Eukaryota</taxon>
        <taxon>Fungi</taxon>
        <taxon>Fungi incertae sedis</taxon>
        <taxon>Mucoromycota</taxon>
        <taxon>Glomeromycotina</taxon>
        <taxon>Glomeromycetes</taxon>
        <taxon>Diversisporales</taxon>
        <taxon>Acaulosporaceae</taxon>
        <taxon>Acaulospora</taxon>
    </lineage>
</organism>
<gene>
    <name evidence="2" type="ORF">AMORRO_LOCUS4545</name>
</gene>
<sequence length="79" mass="9093">MWKIQITEQTVSKRREKPRLPPVRIYATTKYANTTATISELHAHLLPQVLVLVSLPNIENPIPTNQSGQKKKPKKNNFF</sequence>
<feature type="region of interest" description="Disordered" evidence="1">
    <location>
        <begin position="60"/>
        <end position="79"/>
    </location>
</feature>
<dbReference type="EMBL" id="CAJVPV010002514">
    <property type="protein sequence ID" value="CAG8528279.1"/>
    <property type="molecule type" value="Genomic_DNA"/>
</dbReference>
<feature type="compositionally biased region" description="Basic residues" evidence="1">
    <location>
        <begin position="69"/>
        <end position="79"/>
    </location>
</feature>
<name>A0A9N9AGJ1_9GLOM</name>
<evidence type="ECO:0000256" key="1">
    <source>
        <dbReference type="SAM" id="MobiDB-lite"/>
    </source>
</evidence>
<dbReference type="AlphaFoldDB" id="A0A9N9AGJ1"/>
<feature type="non-terminal residue" evidence="2">
    <location>
        <position position="79"/>
    </location>
</feature>
<proteinExistence type="predicted"/>
<dbReference type="Proteomes" id="UP000789342">
    <property type="component" value="Unassembled WGS sequence"/>
</dbReference>
<comment type="caution">
    <text evidence="2">The sequence shown here is derived from an EMBL/GenBank/DDBJ whole genome shotgun (WGS) entry which is preliminary data.</text>
</comment>
<evidence type="ECO:0000313" key="3">
    <source>
        <dbReference type="Proteomes" id="UP000789342"/>
    </source>
</evidence>
<protein>
    <submittedName>
        <fullName evidence="2">11199_t:CDS:1</fullName>
    </submittedName>
</protein>